<gene>
    <name evidence="1" type="ORF">EKH80_03975</name>
</gene>
<evidence type="ECO:0000313" key="1">
    <source>
        <dbReference type="EMBL" id="RUL78966.1"/>
    </source>
</evidence>
<keyword evidence="2" id="KW-1185">Reference proteome</keyword>
<dbReference type="RefSeq" id="WP_126683423.1">
    <property type="nucleotide sequence ID" value="NZ_RYYV01000002.1"/>
</dbReference>
<sequence length="74" mass="8202">MSASLYDFDTSFAPFEAFAPLAPYAPMALMAWFAAPMQWWGDICLNTWCELSETLLNTMVYPGVSLFGRGPIAV</sequence>
<proteinExistence type="predicted"/>
<accession>A0A3S0PPU8</accession>
<reference evidence="1 2" key="1">
    <citation type="submission" date="2018-12" db="EMBL/GenBank/DDBJ databases">
        <title>Dyella dinghuensis sp. nov. DHOA06 and Dyella choica sp. nov. 4M-K27, isolated from forest soil.</title>
        <authorList>
            <person name="Qiu L.-H."/>
            <person name="Gao Z.-H."/>
        </authorList>
    </citation>
    <scope>NUCLEOTIDE SEQUENCE [LARGE SCALE GENOMIC DNA]</scope>
    <source>
        <strain evidence="1 2">4M-K27</strain>
    </source>
</reference>
<dbReference type="AlphaFoldDB" id="A0A3S0PPU8"/>
<organism evidence="1 2">
    <name type="scientific">Dyella choica</name>
    <dbReference type="NCBI Taxonomy" id="1927959"/>
    <lineage>
        <taxon>Bacteria</taxon>
        <taxon>Pseudomonadati</taxon>
        <taxon>Pseudomonadota</taxon>
        <taxon>Gammaproteobacteria</taxon>
        <taxon>Lysobacterales</taxon>
        <taxon>Rhodanobacteraceae</taxon>
        <taxon>Dyella</taxon>
    </lineage>
</organism>
<comment type="caution">
    <text evidence="1">The sequence shown here is derived from an EMBL/GenBank/DDBJ whole genome shotgun (WGS) entry which is preliminary data.</text>
</comment>
<name>A0A3S0PPU8_9GAMM</name>
<dbReference type="EMBL" id="RYYV01000002">
    <property type="protein sequence ID" value="RUL78966.1"/>
    <property type="molecule type" value="Genomic_DNA"/>
</dbReference>
<dbReference type="Proteomes" id="UP000274358">
    <property type="component" value="Unassembled WGS sequence"/>
</dbReference>
<protein>
    <submittedName>
        <fullName evidence="1">Uncharacterized protein</fullName>
    </submittedName>
</protein>
<evidence type="ECO:0000313" key="2">
    <source>
        <dbReference type="Proteomes" id="UP000274358"/>
    </source>
</evidence>